<dbReference type="EMBL" id="JACGCI010000059">
    <property type="protein sequence ID" value="KAF6750041.1"/>
    <property type="molecule type" value="Genomic_DNA"/>
</dbReference>
<evidence type="ECO:0000256" key="2">
    <source>
        <dbReference type="SAM" id="SignalP"/>
    </source>
</evidence>
<evidence type="ECO:0000313" key="3">
    <source>
        <dbReference type="EMBL" id="KAF6750041.1"/>
    </source>
</evidence>
<feature type="region of interest" description="Disordered" evidence="1">
    <location>
        <begin position="122"/>
        <end position="142"/>
    </location>
</feature>
<evidence type="ECO:0008006" key="5">
    <source>
        <dbReference type="Google" id="ProtNLM"/>
    </source>
</evidence>
<feature type="signal peptide" evidence="2">
    <location>
        <begin position="1"/>
        <end position="20"/>
    </location>
</feature>
<evidence type="ECO:0000313" key="4">
    <source>
        <dbReference type="Proteomes" id="UP000521943"/>
    </source>
</evidence>
<reference evidence="3 4" key="1">
    <citation type="submission" date="2020-07" db="EMBL/GenBank/DDBJ databases">
        <title>Comparative genomics of pyrophilous fungi reveals a link between fire events and developmental genes.</title>
        <authorList>
            <consortium name="DOE Joint Genome Institute"/>
            <person name="Steindorff A.S."/>
            <person name="Carver A."/>
            <person name="Calhoun S."/>
            <person name="Stillman K."/>
            <person name="Liu H."/>
            <person name="Lipzen A."/>
            <person name="Pangilinan J."/>
            <person name="Labutti K."/>
            <person name="Bruns T.D."/>
            <person name="Grigoriev I.V."/>
        </authorList>
    </citation>
    <scope>NUCLEOTIDE SEQUENCE [LARGE SCALE GENOMIC DNA]</scope>
    <source>
        <strain evidence="3 4">CBS 144469</strain>
    </source>
</reference>
<accession>A0A8H6HP27</accession>
<dbReference type="AlphaFoldDB" id="A0A8H6HP27"/>
<sequence>MRVSLIALIPLTALFSVVHAHSDYTYEAREHIDELETRAFDDSLLATRQDLADLSTRDLLDELEDRLQRRKKKEPTFECVRCGDTLVTGKEGVAKHYNDTLPAGHMFWRQLGISQGHFHYVPPPGRTRWPGEQEGRPRTGTV</sequence>
<keyword evidence="4" id="KW-1185">Reference proteome</keyword>
<proteinExistence type="predicted"/>
<feature type="chain" id="PRO_5034378451" description="C2H2-type domain-containing protein" evidence="2">
    <location>
        <begin position="21"/>
        <end position="142"/>
    </location>
</feature>
<protein>
    <recommendedName>
        <fullName evidence="5">C2H2-type domain-containing protein</fullName>
    </recommendedName>
</protein>
<organism evidence="3 4">
    <name type="scientific">Ephemerocybe angulata</name>
    <dbReference type="NCBI Taxonomy" id="980116"/>
    <lineage>
        <taxon>Eukaryota</taxon>
        <taxon>Fungi</taxon>
        <taxon>Dikarya</taxon>
        <taxon>Basidiomycota</taxon>
        <taxon>Agaricomycotina</taxon>
        <taxon>Agaricomycetes</taxon>
        <taxon>Agaricomycetidae</taxon>
        <taxon>Agaricales</taxon>
        <taxon>Agaricineae</taxon>
        <taxon>Psathyrellaceae</taxon>
        <taxon>Ephemerocybe</taxon>
    </lineage>
</organism>
<comment type="caution">
    <text evidence="3">The sequence shown here is derived from an EMBL/GenBank/DDBJ whole genome shotgun (WGS) entry which is preliminary data.</text>
</comment>
<feature type="compositionally biased region" description="Basic and acidic residues" evidence="1">
    <location>
        <begin position="129"/>
        <end position="142"/>
    </location>
</feature>
<name>A0A8H6HP27_9AGAR</name>
<keyword evidence="2" id="KW-0732">Signal</keyword>
<evidence type="ECO:0000256" key="1">
    <source>
        <dbReference type="SAM" id="MobiDB-lite"/>
    </source>
</evidence>
<dbReference type="Proteomes" id="UP000521943">
    <property type="component" value="Unassembled WGS sequence"/>
</dbReference>
<gene>
    <name evidence="3" type="ORF">DFP72DRAFT_517508</name>
</gene>